<proteinExistence type="predicted"/>
<evidence type="ECO:0000313" key="2">
    <source>
        <dbReference type="Proteomes" id="UP000641152"/>
    </source>
</evidence>
<keyword evidence="2" id="KW-1185">Reference proteome</keyword>
<accession>A0ABR9DGP3</accession>
<gene>
    <name evidence="1" type="ORF">EBB_13255</name>
</gene>
<evidence type="ECO:0000313" key="1">
    <source>
        <dbReference type="EMBL" id="MBD9361478.1"/>
    </source>
</evidence>
<evidence type="ECO:0008006" key="3">
    <source>
        <dbReference type="Google" id="ProtNLM"/>
    </source>
</evidence>
<name>A0ABR9DGP3_9GAMM</name>
<dbReference type="RefSeq" id="WP_192394292.1">
    <property type="nucleotide sequence ID" value="NZ_CAJHIU010000002.1"/>
</dbReference>
<comment type="caution">
    <text evidence="1">The sequence shown here is derived from an EMBL/GenBank/DDBJ whole genome shotgun (WGS) entry which is preliminary data.</text>
</comment>
<protein>
    <recommendedName>
        <fullName evidence="3">Helix-turn-helix domain-containing protein</fullName>
    </recommendedName>
</protein>
<sequence length="78" mass="8892">MAFQGRLSSAGTYLRENISGDLLVSELASLKEKYNCKTLKEIAQRSEYFDIREEPTEKGGNRIIYRIRPVIPPEKSSV</sequence>
<reference evidence="1 2" key="1">
    <citation type="submission" date="2020-09" db="EMBL/GenBank/DDBJ databases">
        <title>Methylomonas albis sp. nov. and Methylomonas fluvii sp. nov.: Two cold-adapted methanotrophs from the River Elbe and an amended description of Methylovulum psychrotolerans strain Eb1.</title>
        <authorList>
            <person name="Bussmann I.K."/>
            <person name="Klings K.-W."/>
            <person name="Warnstedt J."/>
            <person name="Hoppert M."/>
            <person name="Saborowski A."/>
            <person name="Horn F."/>
            <person name="Liebner S."/>
        </authorList>
    </citation>
    <scope>NUCLEOTIDE SEQUENCE [LARGE SCALE GENOMIC DNA]</scope>
    <source>
        <strain evidence="1 2">EbB</strain>
    </source>
</reference>
<dbReference type="EMBL" id="JACXST010000002">
    <property type="protein sequence ID" value="MBD9361478.1"/>
    <property type="molecule type" value="Genomic_DNA"/>
</dbReference>
<organism evidence="1 2">
    <name type="scientific">Methylomonas fluvii</name>
    <dbReference type="NCBI Taxonomy" id="1854564"/>
    <lineage>
        <taxon>Bacteria</taxon>
        <taxon>Pseudomonadati</taxon>
        <taxon>Pseudomonadota</taxon>
        <taxon>Gammaproteobacteria</taxon>
        <taxon>Methylococcales</taxon>
        <taxon>Methylococcaceae</taxon>
        <taxon>Methylomonas</taxon>
    </lineage>
</organism>
<dbReference type="Proteomes" id="UP000641152">
    <property type="component" value="Unassembled WGS sequence"/>
</dbReference>